<feature type="transmembrane region" description="Helical" evidence="7">
    <location>
        <begin position="312"/>
        <end position="334"/>
    </location>
</feature>
<feature type="transmembrane region" description="Helical" evidence="7">
    <location>
        <begin position="80"/>
        <end position="101"/>
    </location>
</feature>
<evidence type="ECO:0000256" key="4">
    <source>
        <dbReference type="ARBA" id="ARBA00022692"/>
    </source>
</evidence>
<reference evidence="9 10" key="1">
    <citation type="submission" date="2018-12" db="EMBL/GenBank/DDBJ databases">
        <title>Draft genome sequence of Embleya hyalina NBRC 13850T.</title>
        <authorList>
            <person name="Komaki H."/>
            <person name="Hosoyama A."/>
            <person name="Kimura A."/>
            <person name="Ichikawa N."/>
            <person name="Tamura T."/>
        </authorList>
    </citation>
    <scope>NUCLEOTIDE SEQUENCE [LARGE SCALE GENOMIC DNA]</scope>
    <source>
        <strain evidence="9 10">NBRC 13850</strain>
    </source>
</reference>
<evidence type="ECO:0000256" key="2">
    <source>
        <dbReference type="ARBA" id="ARBA00022448"/>
    </source>
</evidence>
<dbReference type="Proteomes" id="UP000286931">
    <property type="component" value="Unassembled WGS sequence"/>
</dbReference>
<keyword evidence="3" id="KW-1003">Cell membrane</keyword>
<feature type="domain" description="Major facilitator superfamily (MFS) profile" evidence="8">
    <location>
        <begin position="1"/>
        <end position="400"/>
    </location>
</feature>
<dbReference type="InterPro" id="IPR036259">
    <property type="entry name" value="MFS_trans_sf"/>
</dbReference>
<keyword evidence="4 7" id="KW-0812">Transmembrane</keyword>
<dbReference type="GO" id="GO:0022857">
    <property type="term" value="F:transmembrane transporter activity"/>
    <property type="evidence" value="ECO:0007669"/>
    <property type="project" value="InterPro"/>
</dbReference>
<evidence type="ECO:0000256" key="6">
    <source>
        <dbReference type="ARBA" id="ARBA00023136"/>
    </source>
</evidence>
<evidence type="ECO:0000256" key="3">
    <source>
        <dbReference type="ARBA" id="ARBA00022475"/>
    </source>
</evidence>
<dbReference type="PROSITE" id="PS50850">
    <property type="entry name" value="MFS"/>
    <property type="match status" value="1"/>
</dbReference>
<feature type="transmembrane region" description="Helical" evidence="7">
    <location>
        <begin position="173"/>
        <end position="192"/>
    </location>
</feature>
<keyword evidence="10" id="KW-1185">Reference proteome</keyword>
<dbReference type="GO" id="GO:0005886">
    <property type="term" value="C:plasma membrane"/>
    <property type="evidence" value="ECO:0007669"/>
    <property type="project" value="UniProtKB-SubCell"/>
</dbReference>
<evidence type="ECO:0000256" key="5">
    <source>
        <dbReference type="ARBA" id="ARBA00022989"/>
    </source>
</evidence>
<evidence type="ECO:0000256" key="1">
    <source>
        <dbReference type="ARBA" id="ARBA00004651"/>
    </source>
</evidence>
<dbReference type="SUPFAM" id="SSF103473">
    <property type="entry name" value="MFS general substrate transporter"/>
    <property type="match status" value="1"/>
</dbReference>
<dbReference type="EMBL" id="BIFH01000030">
    <property type="protein sequence ID" value="GCD98902.1"/>
    <property type="molecule type" value="Genomic_DNA"/>
</dbReference>
<feature type="transmembrane region" description="Helical" evidence="7">
    <location>
        <begin position="260"/>
        <end position="279"/>
    </location>
</feature>
<comment type="caution">
    <text evidence="9">The sequence shown here is derived from an EMBL/GenBank/DDBJ whole genome shotgun (WGS) entry which is preliminary data.</text>
</comment>
<accession>A0A401YWA0</accession>
<feature type="transmembrane region" description="Helical" evidence="7">
    <location>
        <begin position="346"/>
        <end position="369"/>
    </location>
</feature>
<proteinExistence type="predicted"/>
<evidence type="ECO:0000313" key="10">
    <source>
        <dbReference type="Proteomes" id="UP000286931"/>
    </source>
</evidence>
<feature type="transmembrane region" description="Helical" evidence="7">
    <location>
        <begin position="224"/>
        <end position="248"/>
    </location>
</feature>
<protein>
    <submittedName>
        <fullName evidence="9">MFS transporter</fullName>
    </submittedName>
</protein>
<sequence length="459" mass="47703">MAATAGTFSSLRNRNFRLFAAGQTVSNTGTWMQRIAQDWLVLQLTGSTTALGVTTGLQFLPMLLFGLWGGVIADRYRKRVLLIGTQTVMGLLAAVMAVLVLSGAVEVWHVWLLAFGLGLATAVDNPARQSFVIEMVGRKDLANAVSLNSANFQLARIVGPAVGGLLITAIGTGWVFALNAVSYIAVLLGLVAMREAELRTMPVVPREKGQLREGLRYVRGRPDLLVAIALVGFIGTFGYNFAVTLAGFSNNVFHAGPGSFGLLNTVFAVGSLAGALFAAKRGRTRLRVLVGAAIVFGLLETVAAFMPGYWSFALLLVPIGIAGLTFNTAANSTVQLGSDPAMRGRVMGIYMLVFMGGTPLGGPLIGWLAESFGPRVGLFVGGLISLIAALAVGALLARHSGIRLRPRAMVRAMRPAATTAPAAAAANVAGTASPTVPATPAGAGVTATRSGFGNPAVKI</sequence>
<keyword evidence="6 7" id="KW-0472">Membrane</keyword>
<dbReference type="AlphaFoldDB" id="A0A401YWA0"/>
<gene>
    <name evidence="9" type="ORF">EHYA_06613</name>
</gene>
<feature type="transmembrane region" description="Helical" evidence="7">
    <location>
        <begin position="49"/>
        <end position="68"/>
    </location>
</feature>
<evidence type="ECO:0000259" key="8">
    <source>
        <dbReference type="PROSITE" id="PS50850"/>
    </source>
</evidence>
<dbReference type="Gene3D" id="1.20.1250.20">
    <property type="entry name" value="MFS general substrate transporter like domains"/>
    <property type="match status" value="1"/>
</dbReference>
<dbReference type="Pfam" id="PF05977">
    <property type="entry name" value="MFS_3"/>
    <property type="match status" value="1"/>
</dbReference>
<feature type="transmembrane region" description="Helical" evidence="7">
    <location>
        <begin position="375"/>
        <end position="397"/>
    </location>
</feature>
<organism evidence="9 10">
    <name type="scientific">Embleya hyalina</name>
    <dbReference type="NCBI Taxonomy" id="516124"/>
    <lineage>
        <taxon>Bacteria</taxon>
        <taxon>Bacillati</taxon>
        <taxon>Actinomycetota</taxon>
        <taxon>Actinomycetes</taxon>
        <taxon>Kitasatosporales</taxon>
        <taxon>Streptomycetaceae</taxon>
        <taxon>Embleya</taxon>
    </lineage>
</organism>
<keyword evidence="5 7" id="KW-1133">Transmembrane helix</keyword>
<dbReference type="PANTHER" id="PTHR23513">
    <property type="entry name" value="INTEGRAL MEMBRANE EFFLUX PROTEIN-RELATED"/>
    <property type="match status" value="1"/>
</dbReference>
<name>A0A401YWA0_9ACTN</name>
<evidence type="ECO:0000256" key="7">
    <source>
        <dbReference type="SAM" id="Phobius"/>
    </source>
</evidence>
<dbReference type="CDD" id="cd06173">
    <property type="entry name" value="MFS_MefA_like"/>
    <property type="match status" value="1"/>
</dbReference>
<dbReference type="InterPro" id="IPR010290">
    <property type="entry name" value="TM_effector"/>
</dbReference>
<dbReference type="PANTHER" id="PTHR23513:SF11">
    <property type="entry name" value="STAPHYLOFERRIN A TRANSPORTER"/>
    <property type="match status" value="1"/>
</dbReference>
<feature type="transmembrane region" description="Helical" evidence="7">
    <location>
        <begin position="286"/>
        <end position="306"/>
    </location>
</feature>
<dbReference type="InterPro" id="IPR020846">
    <property type="entry name" value="MFS_dom"/>
</dbReference>
<evidence type="ECO:0000313" key="9">
    <source>
        <dbReference type="EMBL" id="GCD98902.1"/>
    </source>
</evidence>
<keyword evidence="2" id="KW-0813">Transport</keyword>
<comment type="subcellular location">
    <subcellularLocation>
        <location evidence="1">Cell membrane</location>
        <topology evidence="1">Multi-pass membrane protein</topology>
    </subcellularLocation>
</comment>